<keyword evidence="3" id="KW-1185">Reference proteome</keyword>
<dbReference type="AlphaFoldDB" id="A0A0Q0X9K3"/>
<dbReference type="OrthoDB" id="7056816at2"/>
<dbReference type="EMBL" id="LLWH01000160">
    <property type="protein sequence ID" value="KQB53802.1"/>
    <property type="molecule type" value="Genomic_DNA"/>
</dbReference>
<dbReference type="Proteomes" id="UP000050342">
    <property type="component" value="Unassembled WGS sequence"/>
</dbReference>
<reference evidence="2 3" key="1">
    <citation type="submission" date="2015-10" db="EMBL/GenBank/DDBJ databases">
        <title>Pseudomonas helleri sp. nov. and Pseudomonas weihenstephanensis sp. nov., isolated from raw cows milk.</title>
        <authorList>
            <person name="Von Neubeck M."/>
            <person name="Huptas C."/>
            <person name="Wenning M."/>
            <person name="Scherer S."/>
        </authorList>
    </citation>
    <scope>NUCLEOTIDE SEQUENCE [LARGE SCALE GENOMIC DNA]</scope>
    <source>
        <strain evidence="2 3">BSTT44</strain>
    </source>
</reference>
<evidence type="ECO:0000313" key="3">
    <source>
        <dbReference type="Proteomes" id="UP000050342"/>
    </source>
</evidence>
<sequence length="379" mass="41045">MLALITSPAALLNNGTPSKATIQSLINICASGSAVGITSNHNKPAWFDDEFKGSNVIFIKTEARQSGAVIRKAAETLKIETHNILVLAIKPEDMQMAKNGHAMLIAAGWSSDRGIKGLGIKVNSGTELETVVKLTEDWTGHWWFKGDQVKYSARALADLSGYGNNITATQQVFAKKLTSTVKNGGAQLMALSLLASRSLLIDKIYNTSDLLWGVYPSSQVTTGDTEVLSDFTHRLRTTVSLVRFAKREEPLFIRHTASQKRSSNRSGDRTDPADQITTIHLNPFYKTRLINRNVIVVDDCTTYGLSFGVAAAFLKAGGASSVTGVALGKFGNTMRYYDINIQSDPFKPVGATQYTAQASSAFSGSTDSRAQQTLIKLMP</sequence>
<evidence type="ECO:0000256" key="1">
    <source>
        <dbReference type="SAM" id="MobiDB-lite"/>
    </source>
</evidence>
<evidence type="ECO:0000313" key="2">
    <source>
        <dbReference type="EMBL" id="KQB53802.1"/>
    </source>
</evidence>
<proteinExistence type="predicted"/>
<dbReference type="InterPro" id="IPR000836">
    <property type="entry name" value="PRTase_dom"/>
</dbReference>
<feature type="region of interest" description="Disordered" evidence="1">
    <location>
        <begin position="255"/>
        <end position="274"/>
    </location>
</feature>
<protein>
    <submittedName>
        <fullName evidence="2">Uncharacterized protein</fullName>
    </submittedName>
</protein>
<dbReference type="RefSeq" id="WP_055102776.1">
    <property type="nucleotide sequence ID" value="NZ_LLWH01000160.1"/>
</dbReference>
<gene>
    <name evidence="2" type="ORF">AQS70_09325</name>
</gene>
<dbReference type="SUPFAM" id="SSF53271">
    <property type="entry name" value="PRTase-like"/>
    <property type="match status" value="1"/>
</dbReference>
<accession>A0A0Q0X9K3</accession>
<organism evidence="2 3">
    <name type="scientific">Pseudomonas endophytica</name>
    <dbReference type="NCBI Taxonomy" id="1563157"/>
    <lineage>
        <taxon>Bacteria</taxon>
        <taxon>Pseudomonadati</taxon>
        <taxon>Pseudomonadota</taxon>
        <taxon>Gammaproteobacteria</taxon>
        <taxon>Pseudomonadales</taxon>
        <taxon>Pseudomonadaceae</taxon>
        <taxon>Pseudomonas</taxon>
    </lineage>
</organism>
<name>A0A0Q0X9K3_9PSED</name>
<dbReference type="InterPro" id="IPR029057">
    <property type="entry name" value="PRTase-like"/>
</dbReference>
<comment type="caution">
    <text evidence="2">The sequence shown here is derived from an EMBL/GenBank/DDBJ whole genome shotgun (WGS) entry which is preliminary data.</text>
</comment>
<dbReference type="CDD" id="cd06223">
    <property type="entry name" value="PRTases_typeI"/>
    <property type="match status" value="1"/>
</dbReference>